<dbReference type="Proteomes" id="UP000552700">
    <property type="component" value="Unassembled WGS sequence"/>
</dbReference>
<name>A0A841J596_9SPHN</name>
<evidence type="ECO:0000313" key="1">
    <source>
        <dbReference type="EMBL" id="MBB6123735.1"/>
    </source>
</evidence>
<reference evidence="1 2" key="1">
    <citation type="submission" date="2020-08" db="EMBL/GenBank/DDBJ databases">
        <title>Genomic Encyclopedia of Type Strains, Phase IV (KMG-IV): sequencing the most valuable type-strain genomes for metagenomic binning, comparative biology and taxonomic classification.</title>
        <authorList>
            <person name="Goeker M."/>
        </authorList>
    </citation>
    <scope>NUCLEOTIDE SEQUENCE [LARGE SCALE GENOMIC DNA]</scope>
    <source>
        <strain evidence="1 2">DSM 102255</strain>
    </source>
</reference>
<comment type="caution">
    <text evidence="1">The sequence shown here is derived from an EMBL/GenBank/DDBJ whole genome shotgun (WGS) entry which is preliminary data.</text>
</comment>
<protein>
    <submittedName>
        <fullName evidence="1">Uncharacterized protein</fullName>
    </submittedName>
</protein>
<sequence>MDMQPWSFTGQLRLVAKENNTAVEGSGENGSPALGRRVWLLVDLRG</sequence>
<evidence type="ECO:0000313" key="2">
    <source>
        <dbReference type="Proteomes" id="UP000552700"/>
    </source>
</evidence>
<proteinExistence type="predicted"/>
<gene>
    <name evidence="1" type="ORF">FHS92_001464</name>
</gene>
<dbReference type="AlphaFoldDB" id="A0A841J596"/>
<organism evidence="1 2">
    <name type="scientific">Sphingobium subterraneum</name>
    <dbReference type="NCBI Taxonomy" id="627688"/>
    <lineage>
        <taxon>Bacteria</taxon>
        <taxon>Pseudomonadati</taxon>
        <taxon>Pseudomonadota</taxon>
        <taxon>Alphaproteobacteria</taxon>
        <taxon>Sphingomonadales</taxon>
        <taxon>Sphingomonadaceae</taxon>
        <taxon>Sphingobium</taxon>
    </lineage>
</organism>
<accession>A0A841J596</accession>
<keyword evidence="2" id="KW-1185">Reference proteome</keyword>
<dbReference type="EMBL" id="JACIJP010000002">
    <property type="protein sequence ID" value="MBB6123735.1"/>
    <property type="molecule type" value="Genomic_DNA"/>
</dbReference>